<protein>
    <submittedName>
        <fullName evidence="5">Amidohydrolase</fullName>
        <ecNumber evidence="5">3.5.1.32</ecNumber>
    </submittedName>
</protein>
<dbReference type="OrthoDB" id="9777385at2"/>
<dbReference type="PIRSF" id="PIRSF005962">
    <property type="entry name" value="Pept_M20D_amidohydro"/>
    <property type="match status" value="1"/>
</dbReference>
<proteinExistence type="predicted"/>
<dbReference type="Proteomes" id="UP000002745">
    <property type="component" value="Chromosome"/>
</dbReference>
<dbReference type="NCBIfam" id="TIGR01891">
    <property type="entry name" value="amidohydrolases"/>
    <property type="match status" value="1"/>
</dbReference>
<feature type="chain" id="PRO_5002973961" evidence="3">
    <location>
        <begin position="23"/>
        <end position="461"/>
    </location>
</feature>
<dbReference type="KEGG" id="hba:Hbal_2568"/>
<dbReference type="InterPro" id="IPR036264">
    <property type="entry name" value="Bact_exopeptidase_dim_dom"/>
</dbReference>
<name>C6XP63_HIRBI</name>
<keyword evidence="6" id="KW-1185">Reference proteome</keyword>
<dbReference type="RefSeq" id="WP_015828393.1">
    <property type="nucleotide sequence ID" value="NC_012982.1"/>
</dbReference>
<dbReference type="Gene3D" id="3.40.630.10">
    <property type="entry name" value="Zn peptidases"/>
    <property type="match status" value="1"/>
</dbReference>
<dbReference type="SUPFAM" id="SSF55031">
    <property type="entry name" value="Bacterial exopeptidase dimerisation domain"/>
    <property type="match status" value="1"/>
</dbReference>
<keyword evidence="1 5" id="KW-0378">Hydrolase</keyword>
<dbReference type="PANTHER" id="PTHR11014">
    <property type="entry name" value="PEPTIDASE M20 FAMILY MEMBER"/>
    <property type="match status" value="1"/>
</dbReference>
<dbReference type="PANTHER" id="PTHR11014:SF63">
    <property type="entry name" value="METALLOPEPTIDASE, PUTATIVE (AFU_ORTHOLOGUE AFUA_6G09600)-RELATED"/>
    <property type="match status" value="1"/>
</dbReference>
<evidence type="ECO:0000256" key="2">
    <source>
        <dbReference type="PIRSR" id="PIRSR005962-1"/>
    </source>
</evidence>
<evidence type="ECO:0000256" key="1">
    <source>
        <dbReference type="ARBA" id="ARBA00022801"/>
    </source>
</evidence>
<keyword evidence="3" id="KW-0732">Signal</keyword>
<dbReference type="Gene3D" id="3.30.70.360">
    <property type="match status" value="1"/>
</dbReference>
<dbReference type="AlphaFoldDB" id="C6XP63"/>
<keyword evidence="2" id="KW-0464">Manganese</keyword>
<dbReference type="FunFam" id="3.30.70.360:FF:000001">
    <property type="entry name" value="N-acetyldiaminopimelate deacetylase"/>
    <property type="match status" value="1"/>
</dbReference>
<feature type="signal peptide" evidence="3">
    <location>
        <begin position="1"/>
        <end position="22"/>
    </location>
</feature>
<dbReference type="Pfam" id="PF07687">
    <property type="entry name" value="M20_dimer"/>
    <property type="match status" value="1"/>
</dbReference>
<dbReference type="HOGENOM" id="CLU_023257_6_0_5"/>
<evidence type="ECO:0000259" key="4">
    <source>
        <dbReference type="Pfam" id="PF07687"/>
    </source>
</evidence>
<dbReference type="GO" id="GO:0046872">
    <property type="term" value="F:metal ion binding"/>
    <property type="evidence" value="ECO:0007669"/>
    <property type="project" value="UniProtKB-KW"/>
</dbReference>
<sequence length="461" mass="49864">MRPYCLSSLVFALLLSILPATAEEDSFDPGQNLHELYKWLHQNPELSFQEFNTSSLLKSELSILGFDIRDNIGDNWVKQELDTILRSSTKSMAGYGIIGTFENGEGPVILIRTDMDALPVKEQTGLAYASVQTTPTNSNENTPIMHACGHDIHMASWVGTARELMARKDEWSGTLIMLAQPAEEYGLGALSMIEDDAFELENLPNYNLAFHVSDSLPVGTIGYVDGPAMASINSVDITVNGIGGHGAYPHKTKDPIVIAAHIVTALQTLVSRTIDPRKSGVVTVGSLTSGTKHNIISDSAKLLLTVRTYDEETRKQLLDGIVRIAEGQAKSFGAPAPEINIAPIFSPAVVNNSALTQQALKTLKTTFGSESITEVQPVMSGEDFSRYRLLGEGIPSLLLWLGAVPEEAYSSSIVEEKSLPSLHSPHFITDPNAIDVGVEAMSNIAINLFNTPLSPTSSKTQ</sequence>
<dbReference type="SUPFAM" id="SSF53187">
    <property type="entry name" value="Zn-dependent exopeptidases"/>
    <property type="match status" value="1"/>
</dbReference>
<feature type="binding site" evidence="2">
    <location>
        <position position="150"/>
    </location>
    <ligand>
        <name>Mn(2+)</name>
        <dbReference type="ChEBI" id="CHEBI:29035"/>
        <label>2</label>
    </ligand>
</feature>
<feature type="binding site" evidence="2">
    <location>
        <position position="184"/>
    </location>
    <ligand>
        <name>Mn(2+)</name>
        <dbReference type="ChEBI" id="CHEBI:29035"/>
        <label>2</label>
    </ligand>
</feature>
<organism evidence="5 6">
    <name type="scientific">Hirschia baltica (strain ATCC 49814 / DSM 5838 / IFAM 1418)</name>
    <dbReference type="NCBI Taxonomy" id="582402"/>
    <lineage>
        <taxon>Bacteria</taxon>
        <taxon>Pseudomonadati</taxon>
        <taxon>Pseudomonadota</taxon>
        <taxon>Alphaproteobacteria</taxon>
        <taxon>Hyphomonadales</taxon>
        <taxon>Hyphomonadaceae</taxon>
        <taxon>Hirschia</taxon>
    </lineage>
</organism>
<comment type="cofactor">
    <cofactor evidence="2">
        <name>Mn(2+)</name>
        <dbReference type="ChEBI" id="CHEBI:29035"/>
    </cofactor>
    <text evidence="2">The Mn(2+) ion enhances activity.</text>
</comment>
<dbReference type="Pfam" id="PF01546">
    <property type="entry name" value="Peptidase_M20"/>
    <property type="match status" value="1"/>
</dbReference>
<dbReference type="GO" id="GO:0047980">
    <property type="term" value="F:hippurate hydrolase activity"/>
    <property type="evidence" value="ECO:0007669"/>
    <property type="project" value="UniProtKB-EC"/>
</dbReference>
<gene>
    <name evidence="5" type="ordered locus">Hbal_2568</name>
</gene>
<dbReference type="EMBL" id="CP001678">
    <property type="protein sequence ID" value="ACT60243.1"/>
    <property type="molecule type" value="Genomic_DNA"/>
</dbReference>
<evidence type="ECO:0000313" key="6">
    <source>
        <dbReference type="Proteomes" id="UP000002745"/>
    </source>
</evidence>
<reference evidence="6" key="1">
    <citation type="journal article" date="2011" name="J. Bacteriol.">
        <title>Genome sequences of eight morphologically diverse alphaproteobacteria.</title>
        <authorList>
            <consortium name="US DOE Joint Genome Institute"/>
            <person name="Brown P.J."/>
            <person name="Kysela D.T."/>
            <person name="Buechlein A."/>
            <person name="Hemmerich C."/>
            <person name="Brun Y.V."/>
        </authorList>
    </citation>
    <scope>NUCLEOTIDE SEQUENCE [LARGE SCALE GENOMIC DNA]</scope>
    <source>
        <strain evidence="6">ATCC 49814 / DSM 5838 / IFAM 1418</strain>
    </source>
</reference>
<dbReference type="InterPro" id="IPR017439">
    <property type="entry name" value="Amidohydrolase"/>
</dbReference>
<feature type="binding site" evidence="2">
    <location>
        <position position="148"/>
    </location>
    <ligand>
        <name>Mn(2+)</name>
        <dbReference type="ChEBI" id="CHEBI:29035"/>
        <label>2</label>
    </ligand>
</feature>
<feature type="binding site" evidence="2">
    <location>
        <position position="423"/>
    </location>
    <ligand>
        <name>Mn(2+)</name>
        <dbReference type="ChEBI" id="CHEBI:29035"/>
        <label>2</label>
    </ligand>
</feature>
<dbReference type="STRING" id="582402.Hbal_2568"/>
<feature type="binding site" evidence="2">
    <location>
        <position position="211"/>
    </location>
    <ligand>
        <name>Mn(2+)</name>
        <dbReference type="ChEBI" id="CHEBI:29035"/>
        <label>2</label>
    </ligand>
</feature>
<evidence type="ECO:0000256" key="3">
    <source>
        <dbReference type="SAM" id="SignalP"/>
    </source>
</evidence>
<accession>C6XP63</accession>
<keyword evidence="2" id="KW-0479">Metal-binding</keyword>
<dbReference type="GO" id="GO:0019877">
    <property type="term" value="P:diaminopimelate biosynthetic process"/>
    <property type="evidence" value="ECO:0007669"/>
    <property type="project" value="UniProtKB-ARBA"/>
</dbReference>
<dbReference type="eggNOG" id="COG1473">
    <property type="taxonomic scope" value="Bacteria"/>
</dbReference>
<dbReference type="EC" id="3.5.1.32" evidence="5"/>
<evidence type="ECO:0000313" key="5">
    <source>
        <dbReference type="EMBL" id="ACT60243.1"/>
    </source>
</evidence>
<feature type="domain" description="Peptidase M20 dimerisation" evidence="4">
    <location>
        <begin position="233"/>
        <end position="329"/>
    </location>
</feature>
<dbReference type="InterPro" id="IPR011650">
    <property type="entry name" value="Peptidase_M20_dimer"/>
</dbReference>
<dbReference type="GO" id="GO:0050118">
    <property type="term" value="F:N-acetyldiaminopimelate deacetylase activity"/>
    <property type="evidence" value="ECO:0007669"/>
    <property type="project" value="UniProtKB-ARBA"/>
</dbReference>
<dbReference type="InterPro" id="IPR002933">
    <property type="entry name" value="Peptidase_M20"/>
</dbReference>